<keyword evidence="1" id="KW-0732">Signal</keyword>
<dbReference type="Pfam" id="PF07678">
    <property type="entry name" value="TED_complement"/>
    <property type="match status" value="1"/>
</dbReference>
<dbReference type="Gene3D" id="2.60.40.690">
    <property type="entry name" value="Alpha-macroglobulin, receptor-binding domain"/>
    <property type="match status" value="1"/>
</dbReference>
<organism evidence="3 4">
    <name type="scientific">Nothoprocta perdicaria</name>
    <name type="common">Chilean tinamou</name>
    <name type="synonym">Crypturus perdicarius</name>
    <dbReference type="NCBI Taxonomy" id="30464"/>
    <lineage>
        <taxon>Eukaryota</taxon>
        <taxon>Metazoa</taxon>
        <taxon>Chordata</taxon>
        <taxon>Craniata</taxon>
        <taxon>Vertebrata</taxon>
        <taxon>Euteleostomi</taxon>
        <taxon>Archelosauria</taxon>
        <taxon>Archosauria</taxon>
        <taxon>Dinosauria</taxon>
        <taxon>Saurischia</taxon>
        <taxon>Theropoda</taxon>
        <taxon>Coelurosauria</taxon>
        <taxon>Aves</taxon>
        <taxon>Palaeognathae</taxon>
        <taxon>Tinamiformes</taxon>
        <taxon>Tinamidae</taxon>
        <taxon>Nothoprocta</taxon>
    </lineage>
</organism>
<name>A0A8C6Z9V3_NOTPE</name>
<evidence type="ECO:0000259" key="2">
    <source>
        <dbReference type="SMART" id="SM01361"/>
    </source>
</evidence>
<evidence type="ECO:0000313" key="3">
    <source>
        <dbReference type="Ensembl" id="ENSNPEP00000010079.1"/>
    </source>
</evidence>
<dbReference type="SUPFAM" id="SSF48239">
    <property type="entry name" value="Terpenoid cyclases/Protein prenyltransferases"/>
    <property type="match status" value="1"/>
</dbReference>
<dbReference type="InterPro" id="IPR008930">
    <property type="entry name" value="Terpenoid_cyclase/PrenylTrfase"/>
</dbReference>
<dbReference type="SMART" id="SM01361">
    <property type="entry name" value="A2M_recep"/>
    <property type="match status" value="1"/>
</dbReference>
<dbReference type="InterPro" id="IPR050473">
    <property type="entry name" value="A2M/Complement_sys"/>
</dbReference>
<dbReference type="InterPro" id="IPR011626">
    <property type="entry name" value="Alpha-macroglobulin_TED"/>
</dbReference>
<feature type="domain" description="Alpha-macroglobulin receptor-binding" evidence="2">
    <location>
        <begin position="301"/>
        <end position="378"/>
    </location>
</feature>
<accession>A0A8C6Z9V3</accession>
<dbReference type="PANTHER" id="PTHR11412">
    <property type="entry name" value="MACROGLOBULIN / COMPLEMENT"/>
    <property type="match status" value="1"/>
</dbReference>
<dbReference type="SUPFAM" id="SSF49410">
    <property type="entry name" value="Alpha-macroglobulin receptor domain"/>
    <property type="match status" value="1"/>
</dbReference>
<reference evidence="3" key="2">
    <citation type="submission" date="2025-09" db="UniProtKB">
        <authorList>
            <consortium name="Ensembl"/>
        </authorList>
    </citation>
    <scope>IDENTIFICATION</scope>
</reference>
<dbReference type="PANTHER" id="PTHR11412:SF173">
    <property type="entry name" value="OVOSTATIN"/>
    <property type="match status" value="1"/>
</dbReference>
<proteinExistence type="predicted"/>
<reference evidence="3" key="1">
    <citation type="submission" date="2025-08" db="UniProtKB">
        <authorList>
            <consortium name="Ensembl"/>
        </authorList>
    </citation>
    <scope>IDENTIFICATION</scope>
</reference>
<evidence type="ECO:0000256" key="1">
    <source>
        <dbReference type="SAM" id="SignalP"/>
    </source>
</evidence>
<dbReference type="Proteomes" id="UP000694420">
    <property type="component" value="Unplaced"/>
</dbReference>
<sequence length="387" mass="44067">MMVFMLLFIPLDFLMWLLFPNQNGKCFQHFFLVVALYKPDNPIIYLLHYQHPVVQNGMNCLETAFNKGVYDTYTQALLAYTYGLAGKEKRKQFFFEKLNKTATRVGGSVHWERENKPPAEHFPAFYSRAPSAEIEMTSYVLMALLNKNKLTPEELSYTSRIVHWLVKQQNPYGGFSSSQDTVVALQALAQYGYLTFSKKSVNTVKVNFMQLPSKVFQVNEKNRFIQQQASLTAVPGNYSVEVSGTGCVYLQTTLRYNIHLPKKVAGFSLSVQSANVSCTSNFPLKFDLVISTSYTGNRNVSNMAIIDVKMLSGFVPLQQYDSIVNQVDIKNDHIIFYLQKVSLGRRFVEQSLPVSDIKAASVHIYDYYETDEYAVAEYKSPCSQPSK</sequence>
<dbReference type="InterPro" id="IPR009048">
    <property type="entry name" value="A-macroglobulin_rcpt-bd"/>
</dbReference>
<dbReference type="Gene3D" id="2.60.120.1540">
    <property type="match status" value="1"/>
</dbReference>
<feature type="chain" id="PRO_5046371736" description="Alpha-macroglobulin receptor-binding domain-containing protein" evidence="1">
    <location>
        <begin position="27"/>
        <end position="387"/>
    </location>
</feature>
<dbReference type="Ensembl" id="ENSNPET00000010331.1">
    <property type="protein sequence ID" value="ENSNPEP00000010079.1"/>
    <property type="gene ID" value="ENSNPEG00000007560.1"/>
</dbReference>
<dbReference type="Pfam" id="PF07677">
    <property type="entry name" value="A2M_recep"/>
    <property type="match status" value="1"/>
</dbReference>
<keyword evidence="4" id="KW-1185">Reference proteome</keyword>
<dbReference type="InterPro" id="IPR036595">
    <property type="entry name" value="A-macroglobulin_rcpt-bd_sf"/>
</dbReference>
<dbReference type="AlphaFoldDB" id="A0A8C6Z9V3"/>
<protein>
    <recommendedName>
        <fullName evidence="2">Alpha-macroglobulin receptor-binding domain-containing protein</fullName>
    </recommendedName>
</protein>
<feature type="signal peptide" evidence="1">
    <location>
        <begin position="1"/>
        <end position="26"/>
    </location>
</feature>
<evidence type="ECO:0000313" key="4">
    <source>
        <dbReference type="Proteomes" id="UP000694420"/>
    </source>
</evidence>
<dbReference type="Gene3D" id="1.50.10.20">
    <property type="match status" value="1"/>
</dbReference>
<dbReference type="GO" id="GO:0005615">
    <property type="term" value="C:extracellular space"/>
    <property type="evidence" value="ECO:0007669"/>
    <property type="project" value="InterPro"/>
</dbReference>